<gene>
    <name evidence="2" type="ORF">PAC_05504</name>
</gene>
<protein>
    <recommendedName>
        <fullName evidence="1">Heterokaryon incompatibility domain-containing protein</fullName>
    </recommendedName>
</protein>
<proteinExistence type="predicted"/>
<evidence type="ECO:0000313" key="3">
    <source>
        <dbReference type="Proteomes" id="UP000184330"/>
    </source>
</evidence>
<reference evidence="2 3" key="1">
    <citation type="submission" date="2016-03" db="EMBL/GenBank/DDBJ databases">
        <authorList>
            <person name="Ploux O."/>
        </authorList>
    </citation>
    <scope>NUCLEOTIDE SEQUENCE [LARGE SCALE GENOMIC DNA]</scope>
    <source>
        <strain evidence="2 3">UAMH 11012</strain>
    </source>
</reference>
<name>A0A1L7WS63_9HELO</name>
<dbReference type="Pfam" id="PF06985">
    <property type="entry name" value="HET"/>
    <property type="match status" value="1"/>
</dbReference>
<evidence type="ECO:0000259" key="1">
    <source>
        <dbReference type="Pfam" id="PF06985"/>
    </source>
</evidence>
<dbReference type="PANTHER" id="PTHR24148:SF73">
    <property type="entry name" value="HET DOMAIN PROTEIN (AFU_ORTHOLOGUE AFUA_8G01020)"/>
    <property type="match status" value="1"/>
</dbReference>
<accession>A0A1L7WS63</accession>
<dbReference type="OrthoDB" id="2157530at2759"/>
<feature type="domain" description="Heterokaryon incompatibility" evidence="1">
    <location>
        <begin position="54"/>
        <end position="193"/>
    </location>
</feature>
<dbReference type="InterPro" id="IPR010730">
    <property type="entry name" value="HET"/>
</dbReference>
<dbReference type="STRING" id="576137.A0A1L7WS63"/>
<organism evidence="2 3">
    <name type="scientific">Phialocephala subalpina</name>
    <dbReference type="NCBI Taxonomy" id="576137"/>
    <lineage>
        <taxon>Eukaryota</taxon>
        <taxon>Fungi</taxon>
        <taxon>Dikarya</taxon>
        <taxon>Ascomycota</taxon>
        <taxon>Pezizomycotina</taxon>
        <taxon>Leotiomycetes</taxon>
        <taxon>Helotiales</taxon>
        <taxon>Mollisiaceae</taxon>
        <taxon>Phialocephala</taxon>
        <taxon>Phialocephala fortinii species complex</taxon>
    </lineage>
</organism>
<dbReference type="EMBL" id="FJOG01000006">
    <property type="protein sequence ID" value="CZR55616.1"/>
    <property type="molecule type" value="Genomic_DNA"/>
</dbReference>
<dbReference type="PANTHER" id="PTHR24148">
    <property type="entry name" value="ANKYRIN REPEAT DOMAIN-CONTAINING PROTEIN 39 HOMOLOG-RELATED"/>
    <property type="match status" value="1"/>
</dbReference>
<dbReference type="AlphaFoldDB" id="A0A1L7WS63"/>
<dbReference type="Proteomes" id="UP000184330">
    <property type="component" value="Unassembled WGS sequence"/>
</dbReference>
<sequence>MVSEMDDYQYSKISDQNTIRLIFLQPSPDLEAEVRCSLIQASLEELEDDIIEHYIALSYVWGDPTLSCSALVDGRRVRITPSLDCALRHLREPNKILRLWADGICINQNDVEDRNQQVRLMGSVYTLAQHTIIFLGPSNSEADFVIQYIAAQRDSKSQTPSSDNSALSNDLEAALNTNILSHPWFTRVWVLQELVLSRDPWIQYGKARVRWDLFSRFALSGSAGALTDPGASSAAGMIQLRKVHRKDAASNTQTPNSSSNEALLNILLTRRGAGVSDPRDMVYGHLGLLDRPTVPPIEIDYGRSIAEVYEDIARHYIKRQSVRFLQYVEDIELHERRDGLPSWVPDWTVSSTTLPLDTSSLVNTKSRWHFPSANPHVLVVNMYDYGRIMYLLESPYSLKNSKAQFGDDGPRTSFPEYFEEQLAFGSIDRKGKFSKQPDQNVLKGSLPLIKPILSGRKPSTDNALKERITEFKLHHTPETIYDVFKATCAKFYDVIEQSGNDRLRDPGTWDTKSKLYQLRSYIADRFNISTHFIPSKHKNTLKKLTVYLFFMEDFYFTKRAVPQDWLIAILDSGGYMDVPRRVRVGDGVCGLFDSFIFFRPTPPTESEEMIHRLQFDHSLREFARPLTVPKDGSIPIQCGRYVGQDCFNGIKTRLNHARLRALTPIKDEKRMLLALH</sequence>
<keyword evidence="3" id="KW-1185">Reference proteome</keyword>
<evidence type="ECO:0000313" key="2">
    <source>
        <dbReference type="EMBL" id="CZR55616.1"/>
    </source>
</evidence>
<dbReference type="InterPro" id="IPR052895">
    <property type="entry name" value="HetReg/Transcr_Mod"/>
</dbReference>